<dbReference type="EMBL" id="JABMKX010000011">
    <property type="protein sequence ID" value="NQX47815.1"/>
    <property type="molecule type" value="Genomic_DNA"/>
</dbReference>
<dbReference type="RefSeq" id="WP_173137322.1">
    <property type="nucleotide sequence ID" value="NZ_JABMKX010000011.1"/>
</dbReference>
<reference evidence="2 3" key="1">
    <citation type="submission" date="2020-05" db="EMBL/GenBank/DDBJ databases">
        <title>Paenibacillus glebae, sp. nov., Paenibacillus humi sp. nov., Paenibacillus pedi sp. nov., Paenibacillus terrestris sp. nov. and Paenibacillus terricola sp. nov., isolated from a forest top soil sample.</title>
        <authorList>
            <person name="Qi S."/>
            <person name="Carlier A."/>
            <person name="Cnockaert M."/>
            <person name="Vandamme P."/>
        </authorList>
    </citation>
    <scope>NUCLEOTIDE SEQUENCE [LARGE SCALE GENOMIC DNA]</scope>
    <source>
        <strain evidence="2 3">LMG 29502</strain>
    </source>
</reference>
<keyword evidence="3" id="KW-1185">Reference proteome</keyword>
<sequence length="469" mass="54858">MGSVNSIREELLAYMNRNQMIHSHFAELSGINSGTLSRILKGNHPISMAQLVAITAGMKLPEDYFFEDYIDECFSFVVSMRRIRPFIFRSAELERLDCLEQVVNRLLEDLSYASVLFEFADHFYWDNKRQAARILYQGVSEAEKYQHSERLALCQYRIFRIEIEEQEDLEEKLRAAAQFELYVNRLDAADQLDALKQLMHIYGLVHKWTKVDELAKEMHSIASVQYELEGRRSDTVEEGLKCPEHPFYYYILYAYLARSKTSEACGDYERALSFVQLYANAEHWVQENDEQSRQIIAQFTDWAVANTYLYRLMSGELDVIHEYADYIALQENEIFVAVRYILQAANVFKLNVDSILERFAPYIPYQSNKTEFGDYKQAILQESYAQFLIELAVYLFNHSKSKEQALNTVLRGLEISITMNSSKNMIACMTLFEQYRDFADQELQERFKNLSSEVYQLNAEKSLILLDAL</sequence>
<dbReference type="InterPro" id="IPR010982">
    <property type="entry name" value="Lambda_DNA-bd_dom_sf"/>
</dbReference>
<organism evidence="2 3">
    <name type="scientific">Paenibacillus tritici</name>
    <dbReference type="NCBI Taxonomy" id="1873425"/>
    <lineage>
        <taxon>Bacteria</taxon>
        <taxon>Bacillati</taxon>
        <taxon>Bacillota</taxon>
        <taxon>Bacilli</taxon>
        <taxon>Bacillales</taxon>
        <taxon>Paenibacillaceae</taxon>
        <taxon>Paenibacillus</taxon>
    </lineage>
</organism>
<evidence type="ECO:0000313" key="2">
    <source>
        <dbReference type="EMBL" id="NQX47815.1"/>
    </source>
</evidence>
<dbReference type="PROSITE" id="PS50943">
    <property type="entry name" value="HTH_CROC1"/>
    <property type="match status" value="1"/>
</dbReference>
<proteinExistence type="predicted"/>
<comment type="caution">
    <text evidence="2">The sequence shown here is derived from an EMBL/GenBank/DDBJ whole genome shotgun (WGS) entry which is preliminary data.</text>
</comment>
<name>A0ABX2DTW4_9BACL</name>
<gene>
    <name evidence="2" type="ORF">HQN87_21040</name>
</gene>
<evidence type="ECO:0000313" key="3">
    <source>
        <dbReference type="Proteomes" id="UP000711047"/>
    </source>
</evidence>
<dbReference type="Proteomes" id="UP000711047">
    <property type="component" value="Unassembled WGS sequence"/>
</dbReference>
<dbReference type="InterPro" id="IPR001387">
    <property type="entry name" value="Cro/C1-type_HTH"/>
</dbReference>
<dbReference type="Gene3D" id="1.10.260.40">
    <property type="entry name" value="lambda repressor-like DNA-binding domains"/>
    <property type="match status" value="1"/>
</dbReference>
<evidence type="ECO:0000259" key="1">
    <source>
        <dbReference type="PROSITE" id="PS50943"/>
    </source>
</evidence>
<feature type="domain" description="HTH cro/C1-type" evidence="1">
    <location>
        <begin position="25"/>
        <end position="65"/>
    </location>
</feature>
<protein>
    <submittedName>
        <fullName evidence="2">Helix-turn-helix transcriptional regulator</fullName>
    </submittedName>
</protein>
<dbReference type="CDD" id="cd00093">
    <property type="entry name" value="HTH_XRE"/>
    <property type="match status" value="1"/>
</dbReference>
<accession>A0ABX2DTW4</accession>
<dbReference type="SUPFAM" id="SSF47413">
    <property type="entry name" value="lambda repressor-like DNA-binding domains"/>
    <property type="match status" value="1"/>
</dbReference>